<protein>
    <recommendedName>
        <fullName evidence="10">Cytochrome P450</fullName>
    </recommendedName>
</protein>
<comment type="caution">
    <text evidence="8">The sequence shown here is derived from an EMBL/GenBank/DDBJ whole genome shotgun (WGS) entry which is preliminary data.</text>
</comment>
<keyword evidence="2 5" id="KW-0349">Heme</keyword>
<keyword evidence="3 5" id="KW-0479">Metal-binding</keyword>
<feature type="transmembrane region" description="Helical" evidence="6">
    <location>
        <begin position="12"/>
        <end position="29"/>
    </location>
</feature>
<dbReference type="Gene3D" id="1.10.630.10">
    <property type="entry name" value="Cytochrome P450"/>
    <property type="match status" value="1"/>
</dbReference>
<evidence type="ECO:0000313" key="8">
    <source>
        <dbReference type="EMBL" id="CAK0905005.1"/>
    </source>
</evidence>
<keyword evidence="5" id="KW-0560">Oxidoreductase</keyword>
<feature type="transmembrane region" description="Helical" evidence="6">
    <location>
        <begin position="49"/>
        <end position="77"/>
    </location>
</feature>
<sequence length="564" mass="60103">MHPRPGSALHSSLLLVLCAVGLNNIGLFQELLTLRVSPCSHPGTMPREAAIIGGAAAAMASSGTVCSLGAAVFWFLWRVWRGRGAVPRASWEMPLLGHAMMYRRDPVGFLRRQLAATEGQVVTLNLAGLETVVIADQVAARQFATAPAAKLSIRAAVNEFGFGVGLGVLNVCLGTGVHVHALKSQLYPKLNARGVAGLSAATKAAVAQYMPMPPRGTAASCDWVPTMRRVFLHVSMTLFAGPAVLAEAGPDFIERYIAFQDQLEDAIAKGVVLPRWLAESAVLGPVARVRSELVEALCPAVEAEWARAGEADCPGMWTQAIRKLRKDANPGWRDYCADSAGAAGGGEYTAAEAAELILGLLFAAHKNPGIAAAQTALFLIDPSADPRHLEGVLEEVDQFGDEGDGLSPAQLSDRLPRLERAVYEALRLTAHTIGAIRKVLAPSGWTFSTSSGCTYKVPSGTFVAASHIAPHLDPQNFDRPDVFDPERFASEAGGRPGEYVLTTFSNGLHRCPGERLAVATITVALTTILGQYLLELPSPLPPLCFERATLAQRLGKVAVRYRSR</sequence>
<accession>A0ABN9XY22</accession>
<dbReference type="InterPro" id="IPR002403">
    <property type="entry name" value="Cyt_P450_E_grp-IV"/>
</dbReference>
<evidence type="ECO:0000256" key="3">
    <source>
        <dbReference type="ARBA" id="ARBA00022723"/>
    </source>
</evidence>
<keyword evidence="4 5" id="KW-0408">Iron</keyword>
<dbReference type="PANTHER" id="PTHR24304:SF2">
    <property type="entry name" value="24-HYDROXYCHOLESTEROL 7-ALPHA-HYDROXYLASE"/>
    <property type="match status" value="1"/>
</dbReference>
<keyword evidence="5" id="KW-0503">Monooxygenase</keyword>
<evidence type="ECO:0000313" key="9">
    <source>
        <dbReference type="Proteomes" id="UP001189429"/>
    </source>
</evidence>
<dbReference type="PANTHER" id="PTHR24304">
    <property type="entry name" value="CYTOCHROME P450 FAMILY 7"/>
    <property type="match status" value="1"/>
</dbReference>
<dbReference type="PROSITE" id="PS00086">
    <property type="entry name" value="CYTOCHROME_P450"/>
    <property type="match status" value="1"/>
</dbReference>
<dbReference type="InterPro" id="IPR001128">
    <property type="entry name" value="Cyt_P450"/>
</dbReference>
<evidence type="ECO:0008006" key="10">
    <source>
        <dbReference type="Google" id="ProtNLM"/>
    </source>
</evidence>
<dbReference type="Proteomes" id="UP001189429">
    <property type="component" value="Unassembled WGS sequence"/>
</dbReference>
<keyword evidence="9" id="KW-1185">Reference proteome</keyword>
<dbReference type="Pfam" id="PF00067">
    <property type="entry name" value="p450"/>
    <property type="match status" value="1"/>
</dbReference>
<organism evidence="8 9">
    <name type="scientific">Prorocentrum cordatum</name>
    <dbReference type="NCBI Taxonomy" id="2364126"/>
    <lineage>
        <taxon>Eukaryota</taxon>
        <taxon>Sar</taxon>
        <taxon>Alveolata</taxon>
        <taxon>Dinophyceae</taxon>
        <taxon>Prorocentrales</taxon>
        <taxon>Prorocentraceae</taxon>
        <taxon>Prorocentrum</taxon>
    </lineage>
</organism>
<keyword evidence="6" id="KW-0472">Membrane</keyword>
<feature type="signal peptide" evidence="7">
    <location>
        <begin position="1"/>
        <end position="21"/>
    </location>
</feature>
<comment type="similarity">
    <text evidence="1 5">Belongs to the cytochrome P450 family.</text>
</comment>
<keyword evidence="6" id="KW-0812">Transmembrane</keyword>
<evidence type="ECO:0000256" key="1">
    <source>
        <dbReference type="ARBA" id="ARBA00010617"/>
    </source>
</evidence>
<dbReference type="InterPro" id="IPR036396">
    <property type="entry name" value="Cyt_P450_sf"/>
</dbReference>
<evidence type="ECO:0000256" key="4">
    <source>
        <dbReference type="ARBA" id="ARBA00023004"/>
    </source>
</evidence>
<evidence type="ECO:0000256" key="2">
    <source>
        <dbReference type="ARBA" id="ARBA00022617"/>
    </source>
</evidence>
<reference evidence="8" key="1">
    <citation type="submission" date="2023-10" db="EMBL/GenBank/DDBJ databases">
        <authorList>
            <person name="Chen Y."/>
            <person name="Shah S."/>
            <person name="Dougan E. K."/>
            <person name="Thang M."/>
            <person name="Chan C."/>
        </authorList>
    </citation>
    <scope>NUCLEOTIDE SEQUENCE [LARGE SCALE GENOMIC DNA]</scope>
</reference>
<dbReference type="InterPro" id="IPR017972">
    <property type="entry name" value="Cyt_P450_CS"/>
</dbReference>
<evidence type="ECO:0000256" key="7">
    <source>
        <dbReference type="SAM" id="SignalP"/>
    </source>
</evidence>
<dbReference type="InterPro" id="IPR050529">
    <property type="entry name" value="CYP450_sterol_14alpha_dmase"/>
</dbReference>
<dbReference type="SUPFAM" id="SSF48264">
    <property type="entry name" value="Cytochrome P450"/>
    <property type="match status" value="1"/>
</dbReference>
<name>A0ABN9XY22_9DINO</name>
<proteinExistence type="inferred from homology"/>
<keyword evidence="6" id="KW-1133">Transmembrane helix</keyword>
<dbReference type="PRINTS" id="PR00465">
    <property type="entry name" value="EP450IV"/>
</dbReference>
<feature type="chain" id="PRO_5046924385" description="Cytochrome P450" evidence="7">
    <location>
        <begin position="22"/>
        <end position="564"/>
    </location>
</feature>
<evidence type="ECO:0000256" key="6">
    <source>
        <dbReference type="SAM" id="Phobius"/>
    </source>
</evidence>
<gene>
    <name evidence="8" type="ORF">PCOR1329_LOCUS80864</name>
</gene>
<dbReference type="CDD" id="cd00302">
    <property type="entry name" value="cytochrome_P450"/>
    <property type="match status" value="1"/>
</dbReference>
<evidence type="ECO:0000256" key="5">
    <source>
        <dbReference type="RuleBase" id="RU000461"/>
    </source>
</evidence>
<keyword evidence="7" id="KW-0732">Signal</keyword>
<dbReference type="EMBL" id="CAUYUJ010021501">
    <property type="protein sequence ID" value="CAK0905005.1"/>
    <property type="molecule type" value="Genomic_DNA"/>
</dbReference>